<dbReference type="InterPro" id="IPR052450">
    <property type="entry name" value="TRBD-Containing_Protein"/>
</dbReference>
<protein>
    <recommendedName>
        <fullName evidence="3">ATP-dependent helicase CHD1-2/hrp3 HTH domain-containing protein</fullName>
    </recommendedName>
</protein>
<feature type="region of interest" description="Disordered" evidence="2">
    <location>
        <begin position="255"/>
        <end position="275"/>
    </location>
</feature>
<evidence type="ECO:0000256" key="2">
    <source>
        <dbReference type="SAM" id="MobiDB-lite"/>
    </source>
</evidence>
<feature type="region of interest" description="Disordered" evidence="2">
    <location>
        <begin position="13"/>
        <end position="43"/>
    </location>
</feature>
<feature type="region of interest" description="Disordered" evidence="2">
    <location>
        <begin position="509"/>
        <end position="529"/>
    </location>
</feature>
<name>A0A9P4G944_9PLEO</name>
<evidence type="ECO:0000313" key="4">
    <source>
        <dbReference type="EMBL" id="KAF1841408.1"/>
    </source>
</evidence>
<dbReference type="PANTHER" id="PTHR46734">
    <property type="entry name" value="TELOMERIC REPEAT-BINDING FACTOR 1 TERF1"/>
    <property type="match status" value="1"/>
</dbReference>
<dbReference type="Proteomes" id="UP000800039">
    <property type="component" value="Unassembled WGS sequence"/>
</dbReference>
<dbReference type="CDD" id="cd11660">
    <property type="entry name" value="SANT_TRF"/>
    <property type="match status" value="1"/>
</dbReference>
<keyword evidence="5" id="KW-1185">Reference proteome</keyword>
<feature type="region of interest" description="Disordered" evidence="2">
    <location>
        <begin position="344"/>
        <end position="365"/>
    </location>
</feature>
<evidence type="ECO:0000313" key="5">
    <source>
        <dbReference type="Proteomes" id="UP000800039"/>
    </source>
</evidence>
<sequence>MEPRIATLLGISCQRRTSHDPMSLVAPSSSTRESRPAEPTSAGEDALMVASTFSSDYNAKPQIQGHISLARPKPGAPIAQVLNNEAPMLHTPQPTSPTTPFVGRHDHLLDDSEQVNKRRKREQHCIQTALGGCENPVIKLPELPQLPRRTAKRPRIPPLLQGLHQPPPLPPEGRLFPPITGEKNAFVSNPGEGVGLDIYAEETRSKVDDEHVDPGIGVIGMSREARKEESTGEQHAATKLMPPTLALDLEKTNKLRNRGPLAEASSQSKRARKRKWWSEQETKDLLVGVSRFGIGNWKKILQDPEFEFKGRTAVDWDSANCAAIKVKDRFRVCCPGEGLKLRKTKQSKANPEKHPDTSAMTIQIPNDSTTIGCDGVYSDVMMAGQRSADQQQGLIHANALAKLPELGIHLPFMKSTRRPRRRFSAYDDKNLLKGFEKYGTVWHSMRDDTELGFSTRHPTDLRDRFRIKYPEQYAMAGYKLKPEQERTINERTSKRHGQEHWERLHSTGNAAYVPNGGGIEPQPNVDSRRVPGKRNLTSTATSCLQTSSNPSLKSFGLEQYLSDPLPTLLGDWSVSEDGDGEESPITLNRNILRWADANPSSLFTIPPTPTTTHGANHVTGDTPIHAFVASDGIHINPLATLKLPPTTFYANTLPIVNARPCNTSSSLFHQSTITSGAVSNGPGDTRMVPTASAAANSTSCPVSPAIFSFVPPSDVESSHYRFPSCSSRQR</sequence>
<keyword evidence="1" id="KW-0539">Nucleus</keyword>
<dbReference type="OrthoDB" id="608866at2759"/>
<dbReference type="Gene3D" id="1.10.10.60">
    <property type="entry name" value="Homeodomain-like"/>
    <property type="match status" value="2"/>
</dbReference>
<dbReference type="SUPFAM" id="SSF46689">
    <property type="entry name" value="Homeodomain-like"/>
    <property type="match status" value="2"/>
</dbReference>
<comment type="caution">
    <text evidence="4">The sequence shown here is derived from an EMBL/GenBank/DDBJ whole genome shotgun (WGS) entry which is preliminary data.</text>
</comment>
<dbReference type="InterPro" id="IPR056302">
    <property type="entry name" value="CHD1-2/Hrp3_HTH"/>
</dbReference>
<organism evidence="4 5">
    <name type="scientific">Cucurbitaria berberidis CBS 394.84</name>
    <dbReference type="NCBI Taxonomy" id="1168544"/>
    <lineage>
        <taxon>Eukaryota</taxon>
        <taxon>Fungi</taxon>
        <taxon>Dikarya</taxon>
        <taxon>Ascomycota</taxon>
        <taxon>Pezizomycotina</taxon>
        <taxon>Dothideomycetes</taxon>
        <taxon>Pleosporomycetidae</taxon>
        <taxon>Pleosporales</taxon>
        <taxon>Pleosporineae</taxon>
        <taxon>Cucurbitariaceae</taxon>
        <taxon>Cucurbitaria</taxon>
    </lineage>
</organism>
<feature type="domain" description="ATP-dependent helicase CHD1-2/hrp3 HTH" evidence="3">
    <location>
        <begin position="277"/>
        <end position="317"/>
    </location>
</feature>
<dbReference type="EMBL" id="ML976618">
    <property type="protein sequence ID" value="KAF1841408.1"/>
    <property type="molecule type" value="Genomic_DNA"/>
</dbReference>
<dbReference type="AlphaFoldDB" id="A0A9P4G944"/>
<dbReference type="Pfam" id="PF23588">
    <property type="entry name" value="HTH_CHD1_Hrp3"/>
    <property type="match status" value="1"/>
</dbReference>
<dbReference type="GeneID" id="63846539"/>
<dbReference type="InterPro" id="IPR009057">
    <property type="entry name" value="Homeodomain-like_sf"/>
</dbReference>
<proteinExistence type="predicted"/>
<evidence type="ECO:0000256" key="1">
    <source>
        <dbReference type="ARBA" id="ARBA00023242"/>
    </source>
</evidence>
<evidence type="ECO:0000259" key="3">
    <source>
        <dbReference type="Pfam" id="PF23588"/>
    </source>
</evidence>
<reference evidence="4" key="1">
    <citation type="submission" date="2020-01" db="EMBL/GenBank/DDBJ databases">
        <authorList>
            <consortium name="DOE Joint Genome Institute"/>
            <person name="Haridas S."/>
            <person name="Albert R."/>
            <person name="Binder M."/>
            <person name="Bloem J."/>
            <person name="Labutti K."/>
            <person name="Salamov A."/>
            <person name="Andreopoulos B."/>
            <person name="Baker S.E."/>
            <person name="Barry K."/>
            <person name="Bills G."/>
            <person name="Bluhm B.H."/>
            <person name="Cannon C."/>
            <person name="Castanera R."/>
            <person name="Culley D.E."/>
            <person name="Daum C."/>
            <person name="Ezra D."/>
            <person name="Gonzalez J.B."/>
            <person name="Henrissat B."/>
            <person name="Kuo A."/>
            <person name="Liang C."/>
            <person name="Lipzen A."/>
            <person name="Lutzoni F."/>
            <person name="Magnuson J."/>
            <person name="Mondo S."/>
            <person name="Nolan M."/>
            <person name="Ohm R."/>
            <person name="Pangilinan J."/>
            <person name="Park H.-J."/>
            <person name="Ramirez L."/>
            <person name="Alfaro M."/>
            <person name="Sun H."/>
            <person name="Tritt A."/>
            <person name="Yoshinaga Y."/>
            <person name="Zwiers L.-H."/>
            <person name="Turgeon B.G."/>
            <person name="Goodwin S.B."/>
            <person name="Spatafora J.W."/>
            <person name="Crous P.W."/>
            <person name="Grigoriev I.V."/>
        </authorList>
    </citation>
    <scope>NUCLEOTIDE SEQUENCE</scope>
    <source>
        <strain evidence="4">CBS 394.84</strain>
    </source>
</reference>
<gene>
    <name evidence="4" type="ORF">K460DRAFT_291478</name>
</gene>
<dbReference type="PANTHER" id="PTHR46734:SF1">
    <property type="entry name" value="TELOMERIC REPEAT-BINDING FACTOR 1"/>
    <property type="match status" value="1"/>
</dbReference>
<accession>A0A9P4G944</accession>
<dbReference type="RefSeq" id="XP_040783971.1">
    <property type="nucleotide sequence ID" value="XM_040929287.1"/>
</dbReference>